<keyword evidence="2" id="KW-1185">Reference proteome</keyword>
<proteinExistence type="predicted"/>
<sequence length="420" mass="48789">MIPATLTSLPYELLLIIAEKIVEDDLFPSYKTECTYKTSTQQLDRYWRISHQFGNSYPIEHGRMPYTPDNGAGLVSLAKAGNQRLLGACYEVLYKNPISGRGFLGFWDALECINPAYQNDIQHLKMFKTRSHGDRLEWDCMVRKGLSVYDDATYSDFAKTVSLKLQGLKSLDISCNSSYIIPVWIPMLSSLPSLKHLALRDCYQLEGDNFPHLPSLVEAHFYHCELPENEVFERMPSLKVLVIDNDYCLEDEDTEVCDVNPLADTVETCGWLVERPAHCYYYPLRQFRRVKHLKVNLIHEIFGGALEYNELPRYDGFPNLAATVETIEFASRITSRVTGGDPNAHARYYRYWQKSLEELRYTIDMMEECCRKEWRKVRLIDISMLALSYRRERSGYEGLKFLVRAKRRFQQELGIELLIS</sequence>
<dbReference type="Proteomes" id="UP000699042">
    <property type="component" value="Unassembled WGS sequence"/>
</dbReference>
<protein>
    <submittedName>
        <fullName evidence="1">Uncharacterized protein</fullName>
    </submittedName>
</protein>
<name>A0A9P7R9W2_9PEZI</name>
<dbReference type="Gene3D" id="3.80.10.10">
    <property type="entry name" value="Ribonuclease Inhibitor"/>
    <property type="match status" value="1"/>
</dbReference>
<dbReference type="SUPFAM" id="SSF52047">
    <property type="entry name" value="RNI-like"/>
    <property type="match status" value="1"/>
</dbReference>
<dbReference type="AlphaFoldDB" id="A0A9P7R9W2"/>
<evidence type="ECO:0000313" key="2">
    <source>
        <dbReference type="Proteomes" id="UP000699042"/>
    </source>
</evidence>
<dbReference type="EMBL" id="JAESDN010000003">
    <property type="protein sequence ID" value="KAG7053597.1"/>
    <property type="molecule type" value="Genomic_DNA"/>
</dbReference>
<organism evidence="1 2">
    <name type="scientific">Colletotrichum scovillei</name>
    <dbReference type="NCBI Taxonomy" id="1209932"/>
    <lineage>
        <taxon>Eukaryota</taxon>
        <taxon>Fungi</taxon>
        <taxon>Dikarya</taxon>
        <taxon>Ascomycota</taxon>
        <taxon>Pezizomycotina</taxon>
        <taxon>Sordariomycetes</taxon>
        <taxon>Hypocreomycetidae</taxon>
        <taxon>Glomerellales</taxon>
        <taxon>Glomerellaceae</taxon>
        <taxon>Colletotrichum</taxon>
        <taxon>Colletotrichum acutatum species complex</taxon>
    </lineage>
</organism>
<gene>
    <name evidence="1" type="ORF">JMJ77_000684</name>
</gene>
<evidence type="ECO:0000313" key="1">
    <source>
        <dbReference type="EMBL" id="KAG7053597.1"/>
    </source>
</evidence>
<comment type="caution">
    <text evidence="1">The sequence shown here is derived from an EMBL/GenBank/DDBJ whole genome shotgun (WGS) entry which is preliminary data.</text>
</comment>
<reference evidence="1" key="1">
    <citation type="submission" date="2021-05" db="EMBL/GenBank/DDBJ databases">
        <title>Comparative genomics of three Colletotrichum scovillei strains and genetic complementation revealed genes involved fungal growth and virulence on chili pepper.</title>
        <authorList>
            <person name="Hsieh D.-K."/>
            <person name="Chuang S.-C."/>
            <person name="Chen C.-Y."/>
            <person name="Chao Y.-T."/>
            <person name="Lu M.-Y.J."/>
            <person name="Lee M.-H."/>
            <person name="Shih M.-C."/>
        </authorList>
    </citation>
    <scope>NUCLEOTIDE SEQUENCE</scope>
    <source>
        <strain evidence="1">Coll-153</strain>
    </source>
</reference>
<accession>A0A9P7R9W2</accession>
<dbReference type="InterPro" id="IPR032675">
    <property type="entry name" value="LRR_dom_sf"/>
</dbReference>